<sequence length="987" mass="108366">MLLKKQNEYKTNVKRFSDDEDEEEMKSNMSSGREHIPLPSSLSMDRKGCKEGYDVLVKKMEDSDRAKTSLCDLPYSVTQALMRSMDADRGWESLAAAADYTFDRIQLLALRQQQADGSPTRSLLWALGCQSYKVINLHEKLQSVNRIREMQILEAYVKGGEQDEKSSGLAKKSSTNQLPSLLSQIKPELKGQASGESGFNSSGSEVNFNQPSLVNKSNAKVGGAKHYDDKVIPGTQAQAPGGATSTSSGGNSGENRDLANSLSASFAQGLSSFQLPQRLQPTETSDSYPSSSSGHKSLPSSFPISDAGCPSTTTGADTLHRMMSNSPKLSSIGSLGSSIPQKFPQSPGQHSPQSPGQPSLQATGQKGLPSYNRIFPLPSFNSQKSDGSTSSTESDMAVAVKAAFSYRELADATQGFSPVNFLGEGNFGKVYKGSLRHLECAVKQLKTKPNDHSDKSSQVKTELTALLKYQHENILTLYGYALDGPEMCLVYQYLTNGSLEDRLELKDGTQPLNWERRVNILMGMCKGLNFLHTMGDQALIHGDIKSANILLDKYFEAKISDLGQAKYATSGSTESKGFTHITIADSSTKQFSTRAYQAPEVCNGMSMASLSIKSDIYALGVVFLEVCSGLKAHDSSRLALSFLADYFLQHISTFDKSQWIEEFKDKNIYTEDFDHASFFVVLEQATKCLNRVKKQRPDSVKLLERISTIYKEIKMKIDENSMPPTSSLIGTCPSDRPNISQYSYLTSFIGPSYVSTGPSYVSTKQQQIEHEQGEKLNSYHQMRPSLAPSQAARQEDSMSQKESMPQDLPLPLRLQVAYDVQGEQAFRGGNPANTVDEISFDIPKADPLKQAQLDMFDHHNLSNSGEEDSKCLQCDPAKIAYLHDFDDNAFKNPPHQPASARPLQSTQNSTTGILHRNNSNGKVHYPPPLETIKPLVSGVSIQNGSFHSTQSDVSTSSGKSKCSEGKSKIMDFFSAYNNLKENCDDED</sequence>
<feature type="compositionally biased region" description="Low complexity" evidence="10">
    <location>
        <begin position="285"/>
        <end position="303"/>
    </location>
</feature>
<feature type="region of interest" description="Disordered" evidence="10">
    <location>
        <begin position="1"/>
        <end position="45"/>
    </location>
</feature>
<keyword evidence="5 9" id="KW-0547">Nucleotide-binding</keyword>
<evidence type="ECO:0000256" key="6">
    <source>
        <dbReference type="ARBA" id="ARBA00022840"/>
    </source>
</evidence>
<evidence type="ECO:0000256" key="4">
    <source>
        <dbReference type="ARBA" id="ARBA00022692"/>
    </source>
</evidence>
<feature type="region of interest" description="Disordered" evidence="10">
    <location>
        <begin position="189"/>
        <end position="258"/>
    </location>
</feature>
<feature type="binding site" evidence="9">
    <location>
        <position position="443"/>
    </location>
    <ligand>
        <name>ATP</name>
        <dbReference type="ChEBI" id="CHEBI:30616"/>
    </ligand>
</feature>
<dbReference type="SUPFAM" id="SSF56112">
    <property type="entry name" value="Protein kinase-like (PK-like)"/>
    <property type="match status" value="1"/>
</dbReference>
<protein>
    <recommendedName>
        <fullName evidence="11">Protein kinase domain-containing protein</fullName>
    </recommendedName>
</protein>
<evidence type="ECO:0000256" key="10">
    <source>
        <dbReference type="SAM" id="MobiDB-lite"/>
    </source>
</evidence>
<keyword evidence="3" id="KW-0808">Transferase</keyword>
<reference evidence="12 13" key="1">
    <citation type="submission" date="2024-04" db="EMBL/GenBank/DDBJ databases">
        <authorList>
            <consortium name="Genoscope - CEA"/>
            <person name="William W."/>
        </authorList>
    </citation>
    <scope>NUCLEOTIDE SEQUENCE [LARGE SCALE GENOMIC DNA]</scope>
</reference>
<keyword evidence="7" id="KW-1133">Transmembrane helix</keyword>
<keyword evidence="13" id="KW-1185">Reference proteome</keyword>
<dbReference type="SUPFAM" id="SSF47986">
    <property type="entry name" value="DEATH domain"/>
    <property type="match status" value="1"/>
</dbReference>
<evidence type="ECO:0000313" key="13">
    <source>
        <dbReference type="Proteomes" id="UP001497497"/>
    </source>
</evidence>
<dbReference type="PROSITE" id="PS50011">
    <property type="entry name" value="PROTEIN_KINASE_DOM"/>
    <property type="match status" value="1"/>
</dbReference>
<feature type="compositionally biased region" description="Low complexity" evidence="10">
    <location>
        <begin position="194"/>
        <end position="209"/>
    </location>
</feature>
<dbReference type="InterPro" id="IPR008271">
    <property type="entry name" value="Ser/Thr_kinase_AS"/>
</dbReference>
<dbReference type="EMBL" id="CAXITT010000542">
    <property type="protein sequence ID" value="CAL1543348.1"/>
    <property type="molecule type" value="Genomic_DNA"/>
</dbReference>
<dbReference type="SMART" id="SM00220">
    <property type="entry name" value="S_TKc"/>
    <property type="match status" value="1"/>
</dbReference>
<evidence type="ECO:0000256" key="2">
    <source>
        <dbReference type="ARBA" id="ARBA00004308"/>
    </source>
</evidence>
<dbReference type="Gene3D" id="3.30.200.20">
    <property type="entry name" value="Phosphorylase Kinase, domain 1"/>
    <property type="match status" value="1"/>
</dbReference>
<dbReference type="PROSITE" id="PS00107">
    <property type="entry name" value="PROTEIN_KINASE_ATP"/>
    <property type="match status" value="1"/>
</dbReference>
<accession>A0AAV2IAU1</accession>
<dbReference type="Proteomes" id="UP001497497">
    <property type="component" value="Unassembled WGS sequence"/>
</dbReference>
<feature type="region of interest" description="Disordered" evidence="10">
    <location>
        <begin position="784"/>
        <end position="807"/>
    </location>
</feature>
<proteinExistence type="predicted"/>
<dbReference type="InterPro" id="IPR011029">
    <property type="entry name" value="DEATH-like_dom_sf"/>
</dbReference>
<feature type="compositionally biased region" description="Low complexity" evidence="10">
    <location>
        <begin position="329"/>
        <end position="359"/>
    </location>
</feature>
<evidence type="ECO:0000313" key="12">
    <source>
        <dbReference type="EMBL" id="CAL1543348.1"/>
    </source>
</evidence>
<keyword evidence="8" id="KW-0472">Membrane</keyword>
<dbReference type="InterPro" id="IPR011009">
    <property type="entry name" value="Kinase-like_dom_sf"/>
</dbReference>
<comment type="subcellular location">
    <subcellularLocation>
        <location evidence="1">Cell envelope</location>
    </subcellularLocation>
    <subcellularLocation>
        <location evidence="2">Endomembrane system</location>
    </subcellularLocation>
</comment>
<feature type="domain" description="Protein kinase" evidence="11">
    <location>
        <begin position="416"/>
        <end position="710"/>
    </location>
</feature>
<keyword evidence="4" id="KW-0812">Transmembrane</keyword>
<evidence type="ECO:0000256" key="7">
    <source>
        <dbReference type="ARBA" id="ARBA00022989"/>
    </source>
</evidence>
<evidence type="ECO:0000259" key="11">
    <source>
        <dbReference type="PROSITE" id="PS50011"/>
    </source>
</evidence>
<evidence type="ECO:0000256" key="8">
    <source>
        <dbReference type="ARBA" id="ARBA00023136"/>
    </source>
</evidence>
<evidence type="ECO:0000256" key="3">
    <source>
        <dbReference type="ARBA" id="ARBA00022679"/>
    </source>
</evidence>
<dbReference type="GO" id="GO:0012505">
    <property type="term" value="C:endomembrane system"/>
    <property type="evidence" value="ECO:0007669"/>
    <property type="project" value="UniProtKB-SubCell"/>
</dbReference>
<dbReference type="InterPro" id="IPR000719">
    <property type="entry name" value="Prot_kinase_dom"/>
</dbReference>
<dbReference type="Pfam" id="PF00069">
    <property type="entry name" value="Pkinase"/>
    <property type="match status" value="1"/>
</dbReference>
<dbReference type="InterPro" id="IPR047117">
    <property type="entry name" value="PERK1-13-like"/>
</dbReference>
<feature type="region of interest" description="Disordered" evidence="10">
    <location>
        <begin position="760"/>
        <end position="779"/>
    </location>
</feature>
<feature type="region of interest" description="Disordered" evidence="10">
    <location>
        <begin position="279"/>
        <end position="393"/>
    </location>
</feature>
<comment type="caution">
    <text evidence="12">The sequence shown here is derived from an EMBL/GenBank/DDBJ whole genome shotgun (WGS) entry which is preliminary data.</text>
</comment>
<gene>
    <name evidence="12" type="ORF">GSLYS_00016882001</name>
</gene>
<dbReference type="Gene3D" id="1.10.510.10">
    <property type="entry name" value="Transferase(Phosphotransferase) domain 1"/>
    <property type="match status" value="1"/>
</dbReference>
<keyword evidence="6 9" id="KW-0067">ATP-binding</keyword>
<organism evidence="12 13">
    <name type="scientific">Lymnaea stagnalis</name>
    <name type="common">Great pond snail</name>
    <name type="synonym">Helix stagnalis</name>
    <dbReference type="NCBI Taxonomy" id="6523"/>
    <lineage>
        <taxon>Eukaryota</taxon>
        <taxon>Metazoa</taxon>
        <taxon>Spiralia</taxon>
        <taxon>Lophotrochozoa</taxon>
        <taxon>Mollusca</taxon>
        <taxon>Gastropoda</taxon>
        <taxon>Heterobranchia</taxon>
        <taxon>Euthyneura</taxon>
        <taxon>Panpulmonata</taxon>
        <taxon>Hygrophila</taxon>
        <taxon>Lymnaeoidea</taxon>
        <taxon>Lymnaeidae</taxon>
        <taxon>Lymnaea</taxon>
    </lineage>
</organism>
<dbReference type="InterPro" id="IPR017441">
    <property type="entry name" value="Protein_kinase_ATP_BS"/>
</dbReference>
<evidence type="ECO:0000256" key="5">
    <source>
        <dbReference type="ARBA" id="ARBA00022741"/>
    </source>
</evidence>
<dbReference type="PANTHER" id="PTHR47982">
    <property type="entry name" value="PROLINE-RICH RECEPTOR-LIKE PROTEIN KINASE PERK4"/>
    <property type="match status" value="1"/>
</dbReference>
<dbReference type="GO" id="GO:0004672">
    <property type="term" value="F:protein kinase activity"/>
    <property type="evidence" value="ECO:0007669"/>
    <property type="project" value="InterPro"/>
</dbReference>
<dbReference type="Gene3D" id="1.10.533.10">
    <property type="entry name" value="Death Domain, Fas"/>
    <property type="match status" value="1"/>
</dbReference>
<evidence type="ECO:0000256" key="9">
    <source>
        <dbReference type="PROSITE-ProRule" id="PRU10141"/>
    </source>
</evidence>
<dbReference type="PROSITE" id="PS00108">
    <property type="entry name" value="PROTEIN_KINASE_ST"/>
    <property type="match status" value="1"/>
</dbReference>
<feature type="compositionally biased region" description="Polar residues" evidence="10">
    <location>
        <begin position="379"/>
        <end position="393"/>
    </location>
</feature>
<dbReference type="GO" id="GO:0005524">
    <property type="term" value="F:ATP binding"/>
    <property type="evidence" value="ECO:0007669"/>
    <property type="project" value="UniProtKB-UniRule"/>
</dbReference>
<evidence type="ECO:0000256" key="1">
    <source>
        <dbReference type="ARBA" id="ARBA00004196"/>
    </source>
</evidence>
<dbReference type="AlphaFoldDB" id="A0AAV2IAU1"/>
<name>A0AAV2IAU1_LYMST</name>